<dbReference type="PROSITE" id="PS51192">
    <property type="entry name" value="HELICASE_ATP_BIND_1"/>
    <property type="match status" value="1"/>
</dbReference>
<keyword evidence="2" id="KW-0067">ATP-binding</keyword>
<dbReference type="Pfam" id="PF00270">
    <property type="entry name" value="DEAD"/>
    <property type="match status" value="1"/>
</dbReference>
<keyword evidence="5" id="KW-0347">Helicase</keyword>
<dbReference type="Proteomes" id="UP000885672">
    <property type="component" value="Unassembled WGS sequence"/>
</dbReference>
<evidence type="ECO:0000259" key="3">
    <source>
        <dbReference type="PROSITE" id="PS51192"/>
    </source>
</evidence>
<dbReference type="PANTHER" id="PTHR47962:SF5">
    <property type="entry name" value="ATP-DEPENDENT HELICASE LHR-RELATED"/>
    <property type="match status" value="1"/>
</dbReference>
<dbReference type="SMART" id="SM00490">
    <property type="entry name" value="HELICc"/>
    <property type="match status" value="1"/>
</dbReference>
<keyword evidence="5" id="KW-0378">Hydrolase</keyword>
<dbReference type="Gene3D" id="3.40.50.300">
    <property type="entry name" value="P-loop containing nucleotide triphosphate hydrolases"/>
    <property type="match status" value="2"/>
</dbReference>
<accession>A0A7V0T7R8</accession>
<dbReference type="GO" id="GO:0016887">
    <property type="term" value="F:ATP hydrolysis activity"/>
    <property type="evidence" value="ECO:0007669"/>
    <property type="project" value="TreeGrafter"/>
</dbReference>
<dbReference type="PANTHER" id="PTHR47962">
    <property type="entry name" value="ATP-DEPENDENT HELICASE LHR-RELATED-RELATED"/>
    <property type="match status" value="1"/>
</dbReference>
<dbReference type="InterPro" id="IPR001650">
    <property type="entry name" value="Helicase_C-like"/>
</dbReference>
<dbReference type="Pfam" id="PF00271">
    <property type="entry name" value="Helicase_C"/>
    <property type="match status" value="1"/>
</dbReference>
<feature type="domain" description="Helicase C-terminal" evidence="4">
    <location>
        <begin position="226"/>
        <end position="375"/>
    </location>
</feature>
<feature type="domain" description="Helicase ATP-binding" evidence="3">
    <location>
        <begin position="35"/>
        <end position="191"/>
    </location>
</feature>
<dbReference type="GO" id="GO:0003677">
    <property type="term" value="F:DNA binding"/>
    <property type="evidence" value="ECO:0007669"/>
    <property type="project" value="TreeGrafter"/>
</dbReference>
<dbReference type="SUPFAM" id="SSF52540">
    <property type="entry name" value="P-loop containing nucleoside triphosphate hydrolases"/>
    <property type="match status" value="1"/>
</dbReference>
<dbReference type="GO" id="GO:0004386">
    <property type="term" value="F:helicase activity"/>
    <property type="evidence" value="ECO:0007669"/>
    <property type="project" value="UniProtKB-KW"/>
</dbReference>
<dbReference type="SMART" id="SM00487">
    <property type="entry name" value="DEXDc"/>
    <property type="match status" value="1"/>
</dbReference>
<dbReference type="EMBL" id="DSBX01000357">
    <property type="protein sequence ID" value="HDR00469.1"/>
    <property type="molecule type" value="Genomic_DNA"/>
</dbReference>
<name>A0A7V0T7R8_UNCW3</name>
<comment type="caution">
    <text evidence="5">The sequence shown here is derived from an EMBL/GenBank/DDBJ whole genome shotgun (WGS) entry which is preliminary data.</text>
</comment>
<dbReference type="InterPro" id="IPR011545">
    <property type="entry name" value="DEAD/DEAH_box_helicase_dom"/>
</dbReference>
<dbReference type="InterPro" id="IPR014001">
    <property type="entry name" value="Helicase_ATP-bd"/>
</dbReference>
<dbReference type="InterPro" id="IPR052511">
    <property type="entry name" value="ATP-dep_Helicase"/>
</dbReference>
<dbReference type="InterPro" id="IPR027417">
    <property type="entry name" value="P-loop_NTPase"/>
</dbReference>
<proteinExistence type="predicted"/>
<dbReference type="PROSITE" id="PS51194">
    <property type="entry name" value="HELICASE_CTER"/>
    <property type="match status" value="1"/>
</dbReference>
<organism evidence="5">
    <name type="scientific">candidate division WOR-3 bacterium</name>
    <dbReference type="NCBI Taxonomy" id="2052148"/>
    <lineage>
        <taxon>Bacteria</taxon>
        <taxon>Bacteria division WOR-3</taxon>
    </lineage>
</organism>
<dbReference type="GO" id="GO:0005524">
    <property type="term" value="F:ATP binding"/>
    <property type="evidence" value="ECO:0007669"/>
    <property type="project" value="UniProtKB-KW"/>
</dbReference>
<evidence type="ECO:0000313" key="5">
    <source>
        <dbReference type="EMBL" id="HDR00469.1"/>
    </source>
</evidence>
<reference evidence="5" key="1">
    <citation type="journal article" date="2020" name="mSystems">
        <title>Genome- and Community-Level Interaction Insights into Carbon Utilization and Element Cycling Functions of Hydrothermarchaeota in Hydrothermal Sediment.</title>
        <authorList>
            <person name="Zhou Z."/>
            <person name="Liu Y."/>
            <person name="Xu W."/>
            <person name="Pan J."/>
            <person name="Luo Z.H."/>
            <person name="Li M."/>
        </authorList>
    </citation>
    <scope>NUCLEOTIDE SEQUENCE [LARGE SCALE GENOMIC DNA]</scope>
    <source>
        <strain evidence="5">SpSt-1182</strain>
    </source>
</reference>
<protein>
    <submittedName>
        <fullName evidence="5">DEAD/DEAH box helicase</fullName>
    </submittedName>
</protein>
<evidence type="ECO:0000256" key="2">
    <source>
        <dbReference type="ARBA" id="ARBA00022840"/>
    </source>
</evidence>
<dbReference type="AlphaFoldDB" id="A0A7V0T7R8"/>
<evidence type="ECO:0000259" key="4">
    <source>
        <dbReference type="PROSITE" id="PS51194"/>
    </source>
</evidence>
<gene>
    <name evidence="5" type="ORF">ENN51_09335</name>
</gene>
<evidence type="ECO:0000256" key="1">
    <source>
        <dbReference type="ARBA" id="ARBA00022741"/>
    </source>
</evidence>
<keyword evidence="1" id="KW-0547">Nucleotide-binding</keyword>
<sequence length="678" mass="74785">MSTLAPPTVRQELRRTWFPFFSRFGRLTRIQELAMPRILAGENLVLISPAASGKTEAVAAPLVERVLREERRTGPAILYVSPTRALVNDLYRRLEEAVTALGLEIGRKTGDHPRTAGRTLPFLLITTPESLDSLLCRRPRDLVNLGAVVLDELHLLDNSPRGDQLRVLLERLRLIKPGVQYCALSATVDDEGIGGRYFPEAGVVKVADERAIDDRLFPLDGDWAGRVVAELAARGCRKALVFFNARSWAESAVSQLDRPPFQGRVRVHHGSLDRREREEVEAAMNGGSSGLLCCTSTLELGIDIGDVDAVVLVRPPFGVSSLLQRIGRGNRRNHGRLVALGFHADSWERFLFKTLFDCARTGRLHEKPYTPSLSVIPQQVVSYLYQRRRIGATAVAVQRALAPLGNPAAVEQVFRHLVEQGVVVATRPGIYALGDRLERQVRYGRIHSNIQQKSFGKFEVREASTGRQLGTVFFVFRQFLLAGRTWELVEFREKEGLILVRPSAAVGAAAKVFEGTGTGGHGYRLAQVLKSRLFPELAPDEFPWFADGGQVFFVHLLGSTHGYLIAEALGDASDLDGRVLAFPYRRGPGRSAGAGRACFPVPEAGSLRRVVRDNLARLEDSLGSGAFFPFLPEELKIEDHLLALDMAGTCEFLRRVRLVEMSAGAVAGRVAARMAQEV</sequence>